<evidence type="ECO:0000259" key="7">
    <source>
        <dbReference type="Pfam" id="PF14322"/>
    </source>
</evidence>
<dbReference type="InterPro" id="IPR011990">
    <property type="entry name" value="TPR-like_helical_dom_sf"/>
</dbReference>
<dbReference type="Pfam" id="PF07980">
    <property type="entry name" value="SusD_RagB"/>
    <property type="match status" value="1"/>
</dbReference>
<evidence type="ECO:0000256" key="2">
    <source>
        <dbReference type="ARBA" id="ARBA00006275"/>
    </source>
</evidence>
<dbReference type="InterPro" id="IPR012944">
    <property type="entry name" value="SusD_RagB_dom"/>
</dbReference>
<evidence type="ECO:0000256" key="3">
    <source>
        <dbReference type="ARBA" id="ARBA00022729"/>
    </source>
</evidence>
<evidence type="ECO:0000259" key="6">
    <source>
        <dbReference type="Pfam" id="PF07980"/>
    </source>
</evidence>
<feature type="domain" description="RagB/SusD" evidence="6">
    <location>
        <begin position="329"/>
        <end position="446"/>
    </location>
</feature>
<keyword evidence="3" id="KW-0732">Signal</keyword>
<dbReference type="Proteomes" id="UP000199031">
    <property type="component" value="Unassembled WGS sequence"/>
</dbReference>
<accession>A0A1I5VJ26</accession>
<dbReference type="OrthoDB" id="653598at2"/>
<comment type="subcellular location">
    <subcellularLocation>
        <location evidence="1">Cell outer membrane</location>
    </subcellularLocation>
</comment>
<protein>
    <submittedName>
        <fullName evidence="8">SusD family protein</fullName>
    </submittedName>
</protein>
<reference evidence="8 9" key="1">
    <citation type="submission" date="2016-10" db="EMBL/GenBank/DDBJ databases">
        <authorList>
            <person name="de Groot N.N."/>
        </authorList>
    </citation>
    <scope>NUCLEOTIDE SEQUENCE [LARGE SCALE GENOMIC DNA]</scope>
    <source>
        <strain evidence="8 9">DSM 28286</strain>
    </source>
</reference>
<dbReference type="RefSeq" id="WP_090657708.1">
    <property type="nucleotide sequence ID" value="NZ_FOXQ01000005.1"/>
</dbReference>
<evidence type="ECO:0000256" key="5">
    <source>
        <dbReference type="ARBA" id="ARBA00023237"/>
    </source>
</evidence>
<name>A0A1I5VJ26_9BACT</name>
<proteinExistence type="inferred from homology"/>
<gene>
    <name evidence="8" type="ORF">SAMN05444277_1059</name>
</gene>
<dbReference type="GO" id="GO:0009279">
    <property type="term" value="C:cell outer membrane"/>
    <property type="evidence" value="ECO:0007669"/>
    <property type="project" value="UniProtKB-SubCell"/>
</dbReference>
<keyword evidence="9" id="KW-1185">Reference proteome</keyword>
<keyword evidence="4" id="KW-0472">Membrane</keyword>
<dbReference type="Pfam" id="PF14322">
    <property type="entry name" value="SusD-like_3"/>
    <property type="match status" value="1"/>
</dbReference>
<dbReference type="EMBL" id="FOXQ01000005">
    <property type="protein sequence ID" value="SFQ07307.1"/>
    <property type="molecule type" value="Genomic_DNA"/>
</dbReference>
<dbReference type="AlphaFoldDB" id="A0A1I5VJ26"/>
<evidence type="ECO:0000313" key="9">
    <source>
        <dbReference type="Proteomes" id="UP000199031"/>
    </source>
</evidence>
<dbReference type="PROSITE" id="PS51257">
    <property type="entry name" value="PROKAR_LIPOPROTEIN"/>
    <property type="match status" value="1"/>
</dbReference>
<dbReference type="SUPFAM" id="SSF48452">
    <property type="entry name" value="TPR-like"/>
    <property type="match status" value="1"/>
</dbReference>
<feature type="domain" description="SusD-like N-terminal" evidence="7">
    <location>
        <begin position="20"/>
        <end position="222"/>
    </location>
</feature>
<comment type="similarity">
    <text evidence="2">Belongs to the SusD family.</text>
</comment>
<keyword evidence="5" id="KW-0998">Cell outer membrane</keyword>
<evidence type="ECO:0000256" key="4">
    <source>
        <dbReference type="ARBA" id="ARBA00023136"/>
    </source>
</evidence>
<dbReference type="InterPro" id="IPR033985">
    <property type="entry name" value="SusD-like_N"/>
</dbReference>
<organism evidence="8 9">
    <name type="scientific">Parafilimonas terrae</name>
    <dbReference type="NCBI Taxonomy" id="1465490"/>
    <lineage>
        <taxon>Bacteria</taxon>
        <taxon>Pseudomonadati</taxon>
        <taxon>Bacteroidota</taxon>
        <taxon>Chitinophagia</taxon>
        <taxon>Chitinophagales</taxon>
        <taxon>Chitinophagaceae</taxon>
        <taxon>Parafilimonas</taxon>
    </lineage>
</organism>
<dbReference type="Gene3D" id="1.25.40.390">
    <property type="match status" value="1"/>
</dbReference>
<evidence type="ECO:0000256" key="1">
    <source>
        <dbReference type="ARBA" id="ARBA00004442"/>
    </source>
</evidence>
<evidence type="ECO:0000313" key="8">
    <source>
        <dbReference type="EMBL" id="SFQ07307.1"/>
    </source>
</evidence>
<sequence>MKNLYIAITCLGIILAGCNKYLDKKPDKSLVIPSSPADLQALMDNNDVMNNNRAAVGEGSADNYYLTDEDYNSFYRESSKSLYIWDDDITYNDFPNDWSRSYDAVYYANTVLENIDKVTGGNTGDYDNVKGSALFFRGCSFLTVLWGWAVVYNPGTADKDLGIPLRLSSDFNETSVRASVQQGYEQVLEDLRQAYMLLPEHALHAMRPCRAAAFGMLARCFLSMQAYDSALVYASRALALQAGLMDYNGLDSLSNAPVPLFNEEVMTALGMIQSSNLYYGKIDTVLYNSYDKDDLRRYIYFTSNADGSHSFKGNYNNSGYYFCGPAVDEMYLIRAECEARAGKTGDAMDDLNTLMVKRWRKGSFIPFAAGNADEALKIILSERRKELLFRDLRWADLKRLNLSPQTAVTIYRRLNGTVVSLPPGDLHYALPIPQQVIALSGMPQNPR</sequence>
<dbReference type="STRING" id="1465490.SAMN05444277_1059"/>